<dbReference type="Gene3D" id="1.20.1250.20">
    <property type="entry name" value="MFS general substrate transporter like domains"/>
    <property type="match status" value="1"/>
</dbReference>
<feature type="transmembrane region" description="Helical" evidence="6">
    <location>
        <begin position="94"/>
        <end position="113"/>
    </location>
</feature>
<feature type="transmembrane region" description="Helical" evidence="6">
    <location>
        <begin position="536"/>
        <end position="559"/>
    </location>
</feature>
<protein>
    <recommendedName>
        <fullName evidence="9">Major facilitator superfamily (MFS) profile domain-containing protein</fullName>
    </recommendedName>
</protein>
<evidence type="ECO:0000256" key="5">
    <source>
        <dbReference type="SAM" id="MobiDB-lite"/>
    </source>
</evidence>
<feature type="transmembrane region" description="Helical" evidence="6">
    <location>
        <begin position="404"/>
        <end position="425"/>
    </location>
</feature>
<evidence type="ECO:0000256" key="2">
    <source>
        <dbReference type="ARBA" id="ARBA00022692"/>
    </source>
</evidence>
<organism evidence="7 8">
    <name type="scientific">Lithohypha guttulata</name>
    <dbReference type="NCBI Taxonomy" id="1690604"/>
    <lineage>
        <taxon>Eukaryota</taxon>
        <taxon>Fungi</taxon>
        <taxon>Dikarya</taxon>
        <taxon>Ascomycota</taxon>
        <taxon>Pezizomycotina</taxon>
        <taxon>Eurotiomycetes</taxon>
        <taxon>Chaetothyriomycetidae</taxon>
        <taxon>Chaetothyriales</taxon>
        <taxon>Trichomeriaceae</taxon>
        <taxon>Lithohypha</taxon>
    </lineage>
</organism>
<proteinExistence type="predicted"/>
<dbReference type="Proteomes" id="UP001345013">
    <property type="component" value="Unassembled WGS sequence"/>
</dbReference>
<keyword evidence="4 6" id="KW-0472">Membrane</keyword>
<feature type="transmembrane region" description="Helical" evidence="6">
    <location>
        <begin position="367"/>
        <end position="392"/>
    </location>
</feature>
<feature type="transmembrane region" description="Helical" evidence="6">
    <location>
        <begin position="165"/>
        <end position="184"/>
    </location>
</feature>
<name>A0ABR0KIL6_9EURO</name>
<evidence type="ECO:0008006" key="9">
    <source>
        <dbReference type="Google" id="ProtNLM"/>
    </source>
</evidence>
<accession>A0ABR0KIL6</accession>
<keyword evidence="8" id="KW-1185">Reference proteome</keyword>
<evidence type="ECO:0000256" key="1">
    <source>
        <dbReference type="ARBA" id="ARBA00004141"/>
    </source>
</evidence>
<reference evidence="7 8" key="1">
    <citation type="submission" date="2023-08" db="EMBL/GenBank/DDBJ databases">
        <title>Black Yeasts Isolated from many extreme environments.</title>
        <authorList>
            <person name="Coleine C."/>
            <person name="Stajich J.E."/>
            <person name="Selbmann L."/>
        </authorList>
    </citation>
    <scope>NUCLEOTIDE SEQUENCE [LARGE SCALE GENOMIC DNA]</scope>
    <source>
        <strain evidence="7 8">CCFEE 5885</strain>
    </source>
</reference>
<dbReference type="Pfam" id="PF07690">
    <property type="entry name" value="MFS_1"/>
    <property type="match status" value="1"/>
</dbReference>
<gene>
    <name evidence="7" type="ORF">LTR24_002133</name>
</gene>
<dbReference type="SUPFAM" id="SSF103473">
    <property type="entry name" value="MFS general substrate transporter"/>
    <property type="match status" value="1"/>
</dbReference>
<dbReference type="InterPro" id="IPR011701">
    <property type="entry name" value="MFS"/>
</dbReference>
<sequence>MNHENAFAEEAQEEVRDQQSQQRRRPRKNHVHITTAEDTSDNENESSPLIGSAESIRGQRSQHKRGYSYQKAIDEPWTGAHGQGDRPWHKKPSVYWLLPAFFPFCIAFGGIIVPKTYLIQDIICRDLLSDRSANDPTFTFSPIQPGGGNPQCDDDTEVQKRTATFSLYINLLSGIFSAIVAPHLGALSDRIGRTPIIACATVGAFLGELITIIVGNFPDKVSINWLLLGYAADGLCGSFTTSMALCFAYASDCTAPERRNVAFAHFHATLFAGIAIGPIFAGALIKATSSLMAPFYFALGCHVFFILFTSLIVPESLSKERRLAARERYTSAKTDRRRSWSDLNILKPLSVLRPKGPGSSPQLRRNLLVLATIDTMMFGVAMGTMQIVLIYSRKRFHWDAVASAGYLSTVNVCRVTALVLVIPLLTRWIRGPAAQQSAGHRGADRLDLGVIRVSIIFDLIGYMGYAFTPSGTGMVISGMIAALGGVGPPTLQSAMTKHIPADRTGQMLGASGLLHALARVVAPVVFNLIYRQTVGTFAGFVFVCLGSIFVVVSILSWLIRSGVYLDESSVDGTTEEAEPLAGFAPSESTT</sequence>
<evidence type="ECO:0000313" key="7">
    <source>
        <dbReference type="EMBL" id="KAK5097667.1"/>
    </source>
</evidence>
<feature type="region of interest" description="Disordered" evidence="5">
    <location>
        <begin position="1"/>
        <end position="68"/>
    </location>
</feature>
<keyword evidence="3 6" id="KW-1133">Transmembrane helix</keyword>
<dbReference type="PANTHER" id="PTHR23507:SF40">
    <property type="entry name" value="TETRACYCLINE-EFFLUX TRANSPORTER"/>
    <property type="match status" value="1"/>
</dbReference>
<keyword evidence="2 6" id="KW-0812">Transmembrane</keyword>
<feature type="compositionally biased region" description="Basic residues" evidence="5">
    <location>
        <begin position="22"/>
        <end position="31"/>
    </location>
</feature>
<evidence type="ECO:0000256" key="6">
    <source>
        <dbReference type="SAM" id="Phobius"/>
    </source>
</evidence>
<feature type="transmembrane region" description="Helical" evidence="6">
    <location>
        <begin position="291"/>
        <end position="313"/>
    </location>
</feature>
<dbReference type="EMBL" id="JAVRRG010000017">
    <property type="protein sequence ID" value="KAK5097667.1"/>
    <property type="molecule type" value="Genomic_DNA"/>
</dbReference>
<comment type="subcellular location">
    <subcellularLocation>
        <location evidence="1">Membrane</location>
        <topology evidence="1">Multi-pass membrane protein</topology>
    </subcellularLocation>
</comment>
<evidence type="ECO:0000256" key="4">
    <source>
        <dbReference type="ARBA" id="ARBA00023136"/>
    </source>
</evidence>
<comment type="caution">
    <text evidence="7">The sequence shown here is derived from an EMBL/GenBank/DDBJ whole genome shotgun (WGS) entry which is preliminary data.</text>
</comment>
<feature type="transmembrane region" description="Helical" evidence="6">
    <location>
        <begin position="196"/>
        <end position="217"/>
    </location>
</feature>
<evidence type="ECO:0000313" key="8">
    <source>
        <dbReference type="Proteomes" id="UP001345013"/>
    </source>
</evidence>
<feature type="transmembrane region" description="Helical" evidence="6">
    <location>
        <begin position="262"/>
        <end position="285"/>
    </location>
</feature>
<feature type="transmembrane region" description="Helical" evidence="6">
    <location>
        <begin position="223"/>
        <end position="250"/>
    </location>
</feature>
<dbReference type="InterPro" id="IPR036259">
    <property type="entry name" value="MFS_trans_sf"/>
</dbReference>
<dbReference type="PANTHER" id="PTHR23507">
    <property type="entry name" value="ZGC:174356"/>
    <property type="match status" value="1"/>
</dbReference>
<feature type="transmembrane region" description="Helical" evidence="6">
    <location>
        <begin position="512"/>
        <end position="530"/>
    </location>
</feature>
<evidence type="ECO:0000256" key="3">
    <source>
        <dbReference type="ARBA" id="ARBA00022989"/>
    </source>
</evidence>